<feature type="transmembrane region" description="Helical" evidence="6">
    <location>
        <begin position="383"/>
        <end position="406"/>
    </location>
</feature>
<feature type="transmembrane region" description="Helical" evidence="6">
    <location>
        <begin position="218"/>
        <end position="238"/>
    </location>
</feature>
<dbReference type="AlphaFoldDB" id="A0A0S4QTN3"/>
<evidence type="ECO:0000256" key="4">
    <source>
        <dbReference type="ARBA" id="ARBA00022989"/>
    </source>
</evidence>
<feature type="transmembrane region" description="Helical" evidence="6">
    <location>
        <begin position="250"/>
        <end position="267"/>
    </location>
</feature>
<name>A0A0S4QTN3_9ACTN</name>
<dbReference type="CDD" id="cd17504">
    <property type="entry name" value="MFS_MMR_MDR_like"/>
    <property type="match status" value="1"/>
</dbReference>
<sequence>MYYAYVACIKHVGADESWIMSLASGARTAPPIVSVIALCIGGMATAFTQTLVIPLQTELPRLLGTSASNSAWVVTVTLLAASVFMVVAGRLADLFGKQRVLMASAGALIVGSLVCALSSSLTPMLVGRALQGMSIGFIPVGISLIREITPPRMAPTALAAMSATLGVGGAIGLPLAAWIVDVGGWHTVFWVSTAVAAVVFVLAAVAIPHIHDGHEGRFDVLGALGLAVGLVVFLVGISKATAWGWGDARTLGAIAGGLAVLVLWVFVELRQDEPLVDLRATAKRPVLMTNIAALAVGFGMMAQSIVIPQLLQLPAATGYGLGQSLQATGLWMAPAGLMMLAFAPISSRLIRSTGPRITLVIGALVLAVGYSLGVVLMDAPWQLLIVMCVGSAGVGIGYAAMPTLILDATPPQDAAAAVGLNALTRSVGGSVAAALMGTVLASNTTAFEGIRLPGEGAFTLCFGIGAIAALAGAVIAAFLPRRRRSTTATVTAVPAAPATEADVVTAV</sequence>
<evidence type="ECO:0000256" key="3">
    <source>
        <dbReference type="ARBA" id="ARBA00022692"/>
    </source>
</evidence>
<dbReference type="Proteomes" id="UP000198802">
    <property type="component" value="Unassembled WGS sequence"/>
</dbReference>
<dbReference type="GO" id="GO:0022857">
    <property type="term" value="F:transmembrane transporter activity"/>
    <property type="evidence" value="ECO:0007669"/>
    <property type="project" value="InterPro"/>
</dbReference>
<dbReference type="InterPro" id="IPR020846">
    <property type="entry name" value="MFS_dom"/>
</dbReference>
<feature type="transmembrane region" description="Helical" evidence="6">
    <location>
        <begin position="418"/>
        <end position="437"/>
    </location>
</feature>
<keyword evidence="4 6" id="KW-1133">Transmembrane helix</keyword>
<evidence type="ECO:0000256" key="1">
    <source>
        <dbReference type="ARBA" id="ARBA00004651"/>
    </source>
</evidence>
<evidence type="ECO:0000313" key="8">
    <source>
        <dbReference type="EMBL" id="CUU58961.1"/>
    </source>
</evidence>
<feature type="transmembrane region" description="Helical" evidence="6">
    <location>
        <begin position="32"/>
        <end position="51"/>
    </location>
</feature>
<dbReference type="PROSITE" id="PS50850">
    <property type="entry name" value="MFS"/>
    <property type="match status" value="1"/>
</dbReference>
<feature type="domain" description="Major facilitator superfamily (MFS) profile" evidence="7">
    <location>
        <begin position="34"/>
        <end position="484"/>
    </location>
</feature>
<feature type="transmembrane region" description="Helical" evidence="6">
    <location>
        <begin position="157"/>
        <end position="179"/>
    </location>
</feature>
<feature type="transmembrane region" description="Helical" evidence="6">
    <location>
        <begin position="185"/>
        <end position="206"/>
    </location>
</feature>
<feature type="transmembrane region" description="Helical" evidence="6">
    <location>
        <begin position="327"/>
        <end position="345"/>
    </location>
</feature>
<feature type="transmembrane region" description="Helical" evidence="6">
    <location>
        <begin position="287"/>
        <end position="307"/>
    </location>
</feature>
<dbReference type="EMBL" id="FAOZ01000023">
    <property type="protein sequence ID" value="CUU58961.1"/>
    <property type="molecule type" value="Genomic_DNA"/>
</dbReference>
<organism evidence="8 9">
    <name type="scientific">Parafrankia irregularis</name>
    <dbReference type="NCBI Taxonomy" id="795642"/>
    <lineage>
        <taxon>Bacteria</taxon>
        <taxon>Bacillati</taxon>
        <taxon>Actinomycetota</taxon>
        <taxon>Actinomycetes</taxon>
        <taxon>Frankiales</taxon>
        <taxon>Frankiaceae</taxon>
        <taxon>Parafrankia</taxon>
    </lineage>
</organism>
<dbReference type="PANTHER" id="PTHR42718">
    <property type="entry name" value="MAJOR FACILITATOR SUPERFAMILY MULTIDRUG TRANSPORTER MFSC"/>
    <property type="match status" value="1"/>
</dbReference>
<dbReference type="Gene3D" id="1.20.1250.20">
    <property type="entry name" value="MFS general substrate transporter like domains"/>
    <property type="match status" value="2"/>
</dbReference>
<feature type="transmembrane region" description="Helical" evidence="6">
    <location>
        <begin position="125"/>
        <end position="145"/>
    </location>
</feature>
<feature type="transmembrane region" description="Helical" evidence="6">
    <location>
        <begin position="71"/>
        <end position="88"/>
    </location>
</feature>
<evidence type="ECO:0000256" key="2">
    <source>
        <dbReference type="ARBA" id="ARBA00022448"/>
    </source>
</evidence>
<comment type="subcellular location">
    <subcellularLocation>
        <location evidence="1">Cell membrane</location>
        <topology evidence="1">Multi-pass membrane protein</topology>
    </subcellularLocation>
</comment>
<evidence type="ECO:0000256" key="5">
    <source>
        <dbReference type="ARBA" id="ARBA00023136"/>
    </source>
</evidence>
<dbReference type="PANTHER" id="PTHR42718:SF9">
    <property type="entry name" value="MAJOR FACILITATOR SUPERFAMILY MULTIDRUG TRANSPORTER MFSC"/>
    <property type="match status" value="1"/>
</dbReference>
<protein>
    <submittedName>
        <fullName evidence="8">Drug resistance transporter, EmrB/QacA subfamily</fullName>
    </submittedName>
</protein>
<gene>
    <name evidence="8" type="ORF">Ga0074812_12390</name>
</gene>
<keyword evidence="5 6" id="KW-0472">Membrane</keyword>
<dbReference type="SUPFAM" id="SSF103473">
    <property type="entry name" value="MFS general substrate transporter"/>
    <property type="match status" value="2"/>
</dbReference>
<dbReference type="Pfam" id="PF07690">
    <property type="entry name" value="MFS_1"/>
    <property type="match status" value="1"/>
</dbReference>
<accession>A0A0S4QTN3</accession>
<dbReference type="GO" id="GO:0005886">
    <property type="term" value="C:plasma membrane"/>
    <property type="evidence" value="ECO:0007669"/>
    <property type="project" value="UniProtKB-SubCell"/>
</dbReference>
<feature type="transmembrane region" description="Helical" evidence="6">
    <location>
        <begin position="357"/>
        <end position="377"/>
    </location>
</feature>
<evidence type="ECO:0000313" key="9">
    <source>
        <dbReference type="Proteomes" id="UP000198802"/>
    </source>
</evidence>
<proteinExistence type="predicted"/>
<reference evidence="9" key="1">
    <citation type="submission" date="2015-11" db="EMBL/GenBank/DDBJ databases">
        <authorList>
            <person name="Varghese N."/>
        </authorList>
    </citation>
    <scope>NUCLEOTIDE SEQUENCE [LARGE SCALE GENOMIC DNA]</scope>
    <source>
        <strain evidence="9">DSM 45899</strain>
    </source>
</reference>
<evidence type="ECO:0000259" key="7">
    <source>
        <dbReference type="PROSITE" id="PS50850"/>
    </source>
</evidence>
<keyword evidence="3 6" id="KW-0812">Transmembrane</keyword>
<dbReference type="InterPro" id="IPR011701">
    <property type="entry name" value="MFS"/>
</dbReference>
<feature type="transmembrane region" description="Helical" evidence="6">
    <location>
        <begin position="100"/>
        <end position="119"/>
    </location>
</feature>
<feature type="transmembrane region" description="Helical" evidence="6">
    <location>
        <begin position="457"/>
        <end position="479"/>
    </location>
</feature>
<keyword evidence="9" id="KW-1185">Reference proteome</keyword>
<dbReference type="InterPro" id="IPR036259">
    <property type="entry name" value="MFS_trans_sf"/>
</dbReference>
<keyword evidence="2" id="KW-0813">Transport</keyword>
<evidence type="ECO:0000256" key="6">
    <source>
        <dbReference type="SAM" id="Phobius"/>
    </source>
</evidence>